<dbReference type="PANTHER" id="PTHR30273:SF2">
    <property type="entry name" value="PROTEIN FECR"/>
    <property type="match status" value="1"/>
</dbReference>
<dbReference type="Gene3D" id="3.55.50.30">
    <property type="match status" value="1"/>
</dbReference>
<dbReference type="InterPro" id="IPR006860">
    <property type="entry name" value="FecR"/>
</dbReference>
<dbReference type="EMBL" id="BMIB01000001">
    <property type="protein sequence ID" value="GGH59373.1"/>
    <property type="molecule type" value="Genomic_DNA"/>
</dbReference>
<dbReference type="RefSeq" id="WP_188950498.1">
    <property type="nucleotide sequence ID" value="NZ_BMIB01000001.1"/>
</dbReference>
<dbReference type="PIRSF" id="PIRSF018266">
    <property type="entry name" value="FecR"/>
    <property type="match status" value="1"/>
</dbReference>
<evidence type="ECO:0000313" key="3">
    <source>
        <dbReference type="EMBL" id="GGH59373.1"/>
    </source>
</evidence>
<organism evidence="3 4">
    <name type="scientific">Filimonas zeae</name>
    <dbReference type="NCBI Taxonomy" id="1737353"/>
    <lineage>
        <taxon>Bacteria</taxon>
        <taxon>Pseudomonadati</taxon>
        <taxon>Bacteroidota</taxon>
        <taxon>Chitinophagia</taxon>
        <taxon>Chitinophagales</taxon>
        <taxon>Chitinophagaceae</taxon>
        <taxon>Filimonas</taxon>
    </lineage>
</organism>
<protein>
    <recommendedName>
        <fullName evidence="5">FecR family protein</fullName>
    </recommendedName>
</protein>
<dbReference type="InterPro" id="IPR032508">
    <property type="entry name" value="FecR_C"/>
</dbReference>
<feature type="domain" description="Protein FecR C-terminal" evidence="2">
    <location>
        <begin position="255"/>
        <end position="321"/>
    </location>
</feature>
<dbReference type="Pfam" id="PF16344">
    <property type="entry name" value="FecR_C"/>
    <property type="match status" value="1"/>
</dbReference>
<evidence type="ECO:0000259" key="1">
    <source>
        <dbReference type="Pfam" id="PF04773"/>
    </source>
</evidence>
<dbReference type="InterPro" id="IPR012373">
    <property type="entry name" value="Ferrdict_sens_TM"/>
</dbReference>
<reference evidence="3" key="1">
    <citation type="journal article" date="2014" name="Int. J. Syst. Evol. Microbiol.">
        <title>Complete genome sequence of Corynebacterium casei LMG S-19264T (=DSM 44701T), isolated from a smear-ripened cheese.</title>
        <authorList>
            <consortium name="US DOE Joint Genome Institute (JGI-PGF)"/>
            <person name="Walter F."/>
            <person name="Albersmeier A."/>
            <person name="Kalinowski J."/>
            <person name="Ruckert C."/>
        </authorList>
    </citation>
    <scope>NUCLEOTIDE SEQUENCE</scope>
    <source>
        <strain evidence="3">CGMCC 1.15290</strain>
    </source>
</reference>
<evidence type="ECO:0000259" key="2">
    <source>
        <dbReference type="Pfam" id="PF16344"/>
    </source>
</evidence>
<proteinExistence type="predicted"/>
<dbReference type="Gene3D" id="2.60.120.1440">
    <property type="match status" value="1"/>
</dbReference>
<evidence type="ECO:0000313" key="4">
    <source>
        <dbReference type="Proteomes" id="UP000627292"/>
    </source>
</evidence>
<dbReference type="Proteomes" id="UP000627292">
    <property type="component" value="Unassembled WGS sequence"/>
</dbReference>
<comment type="caution">
    <text evidence="3">The sequence shown here is derived from an EMBL/GenBank/DDBJ whole genome shotgun (WGS) entry which is preliminary data.</text>
</comment>
<gene>
    <name evidence="3" type="ORF">GCM10011379_06070</name>
</gene>
<dbReference type="Pfam" id="PF04773">
    <property type="entry name" value="FecR"/>
    <property type="match status" value="1"/>
</dbReference>
<name>A0A917IQA6_9BACT</name>
<dbReference type="AlphaFoldDB" id="A0A917IQA6"/>
<accession>A0A917IQA6</accession>
<reference evidence="3" key="2">
    <citation type="submission" date="2020-09" db="EMBL/GenBank/DDBJ databases">
        <authorList>
            <person name="Sun Q."/>
            <person name="Zhou Y."/>
        </authorList>
    </citation>
    <scope>NUCLEOTIDE SEQUENCE</scope>
    <source>
        <strain evidence="3">CGMCC 1.15290</strain>
    </source>
</reference>
<evidence type="ECO:0008006" key="5">
    <source>
        <dbReference type="Google" id="ProtNLM"/>
    </source>
</evidence>
<sequence>MDEKLFQELLEKQARGACTPSEEAVLLQWYEAFEVTDQKPVADEAEYSYVEQLMLTNIQQHITSRSAAGASEISLAAWWRSGWARAACFVLLLAGGILWWSLAEFRKPATIAWTTITTQQGERHRVLLPDSSVVYLDGGSVLQFPVAFTGAERRVKLVAGEVFLDIHPNTKHPFIVYTANLHVKVLGTSFMVRNRLRDTTITVAVKTGRVALQASGDTSLVLAAMGKAVYDKHRQSMQQMRCDSRAISGWVNNELFFEDDTLEAIAEVLANSYGMKYIITDEALKHKRFKAGFVHRTPDDMLRVLSKMGDFHYSIKDSVIRIYP</sequence>
<dbReference type="GO" id="GO:0016989">
    <property type="term" value="F:sigma factor antagonist activity"/>
    <property type="evidence" value="ECO:0007669"/>
    <property type="project" value="TreeGrafter"/>
</dbReference>
<feature type="domain" description="FecR protein" evidence="1">
    <location>
        <begin position="115"/>
        <end position="210"/>
    </location>
</feature>
<keyword evidence="4" id="KW-1185">Reference proteome</keyword>
<dbReference type="PANTHER" id="PTHR30273">
    <property type="entry name" value="PERIPLASMIC SIGNAL SENSOR AND SIGMA FACTOR ACTIVATOR FECR-RELATED"/>
    <property type="match status" value="1"/>
</dbReference>